<keyword evidence="2" id="KW-1185">Reference proteome</keyword>
<reference evidence="1" key="1">
    <citation type="submission" date="2023-03" db="EMBL/GenBank/DDBJ databases">
        <title>Chromosome-level genomes of two armyworms, Mythimna separata and Mythimna loreyi, provide insights into the biosynthesis and reception of sex pheromones.</title>
        <authorList>
            <person name="Zhao H."/>
        </authorList>
    </citation>
    <scope>NUCLEOTIDE SEQUENCE</scope>
    <source>
        <strain evidence="1">BeijingLab</strain>
    </source>
</reference>
<proteinExistence type="predicted"/>
<organism evidence="1 2">
    <name type="scientific">Mythimna loreyi</name>
    <dbReference type="NCBI Taxonomy" id="667449"/>
    <lineage>
        <taxon>Eukaryota</taxon>
        <taxon>Metazoa</taxon>
        <taxon>Ecdysozoa</taxon>
        <taxon>Arthropoda</taxon>
        <taxon>Hexapoda</taxon>
        <taxon>Insecta</taxon>
        <taxon>Pterygota</taxon>
        <taxon>Neoptera</taxon>
        <taxon>Endopterygota</taxon>
        <taxon>Lepidoptera</taxon>
        <taxon>Glossata</taxon>
        <taxon>Ditrysia</taxon>
        <taxon>Noctuoidea</taxon>
        <taxon>Noctuidae</taxon>
        <taxon>Noctuinae</taxon>
        <taxon>Hadenini</taxon>
        <taxon>Mythimna</taxon>
    </lineage>
</organism>
<dbReference type="Proteomes" id="UP001231649">
    <property type="component" value="Chromosome 14"/>
</dbReference>
<dbReference type="EMBL" id="CM056790">
    <property type="protein sequence ID" value="KAJ8723354.1"/>
    <property type="molecule type" value="Genomic_DNA"/>
</dbReference>
<comment type="caution">
    <text evidence="1">The sequence shown here is derived from an EMBL/GenBank/DDBJ whole genome shotgun (WGS) entry which is preliminary data.</text>
</comment>
<sequence length="125" mass="13963">MVEVVQAMPPPHALPCGPQCGTYCTPTCYHNNREINQYYPQQPPPHYPPPPHHHPHHPPPPQHHYPHHPPPPHNPPPQYFEYGVQPFITKGRNCTYKLCRLPTLVLAGCCAGPSARQAAITTVLG</sequence>
<name>A0ACC2QTA4_9NEOP</name>
<accession>A0ACC2QTA4</accession>
<evidence type="ECO:0000313" key="1">
    <source>
        <dbReference type="EMBL" id="KAJ8723354.1"/>
    </source>
</evidence>
<evidence type="ECO:0000313" key="2">
    <source>
        <dbReference type="Proteomes" id="UP001231649"/>
    </source>
</evidence>
<protein>
    <submittedName>
        <fullName evidence="1">Uncharacterized protein</fullName>
    </submittedName>
</protein>
<gene>
    <name evidence="1" type="ORF">PYW08_003266</name>
</gene>